<reference evidence="1" key="1">
    <citation type="submission" date="2021-01" db="EMBL/GenBank/DDBJ databases">
        <authorList>
            <consortium name="Genoscope - CEA"/>
            <person name="William W."/>
        </authorList>
    </citation>
    <scope>NUCLEOTIDE SEQUENCE</scope>
</reference>
<dbReference type="Proteomes" id="UP000683925">
    <property type="component" value="Unassembled WGS sequence"/>
</dbReference>
<evidence type="ECO:0000313" key="2">
    <source>
        <dbReference type="Proteomes" id="UP000683925"/>
    </source>
</evidence>
<sequence>MDVKLNLVQLHQELQIMITRKRNNYFDSTCTDSKYRQGCVFLPDECQSMSENKVYKKRGFLLLQPMHLQII</sequence>
<organism evidence="1 2">
    <name type="scientific">Paramecium octaurelia</name>
    <dbReference type="NCBI Taxonomy" id="43137"/>
    <lineage>
        <taxon>Eukaryota</taxon>
        <taxon>Sar</taxon>
        <taxon>Alveolata</taxon>
        <taxon>Ciliophora</taxon>
        <taxon>Intramacronucleata</taxon>
        <taxon>Oligohymenophorea</taxon>
        <taxon>Peniculida</taxon>
        <taxon>Parameciidae</taxon>
        <taxon>Paramecium</taxon>
    </lineage>
</organism>
<dbReference type="EMBL" id="CAJJDP010000127">
    <property type="protein sequence ID" value="CAD8202644.1"/>
    <property type="molecule type" value="Genomic_DNA"/>
</dbReference>
<proteinExistence type="predicted"/>
<name>A0A8S1XQI5_PAROT</name>
<accession>A0A8S1XQI5</accession>
<gene>
    <name evidence="1" type="ORF">POCTA_138.1.T1270186</name>
</gene>
<keyword evidence="2" id="KW-1185">Reference proteome</keyword>
<protein>
    <submittedName>
        <fullName evidence="1">Uncharacterized protein</fullName>
    </submittedName>
</protein>
<dbReference type="AlphaFoldDB" id="A0A8S1XQI5"/>
<comment type="caution">
    <text evidence="1">The sequence shown here is derived from an EMBL/GenBank/DDBJ whole genome shotgun (WGS) entry which is preliminary data.</text>
</comment>
<evidence type="ECO:0000313" key="1">
    <source>
        <dbReference type="EMBL" id="CAD8202644.1"/>
    </source>
</evidence>